<feature type="compositionally biased region" description="Polar residues" evidence="10">
    <location>
        <begin position="158"/>
        <end position="178"/>
    </location>
</feature>
<dbReference type="Proteomes" id="UP000663889">
    <property type="component" value="Unassembled WGS sequence"/>
</dbReference>
<keyword evidence="4" id="KW-0862">Zinc</keyword>
<keyword evidence="7" id="KW-0804">Transcription</keyword>
<evidence type="ECO:0000256" key="10">
    <source>
        <dbReference type="SAM" id="MobiDB-lite"/>
    </source>
</evidence>
<gene>
    <name evidence="13" type="ORF">FNK824_LOCUS5043</name>
    <name evidence="14" type="ORF">OTI717_LOCUS8982</name>
    <name evidence="12" type="ORF">SEV965_LOCUS8796</name>
</gene>
<dbReference type="InterPro" id="IPR039355">
    <property type="entry name" value="Transcription_factor_GATA"/>
</dbReference>
<feature type="region of interest" description="Disordered" evidence="10">
    <location>
        <begin position="646"/>
        <end position="680"/>
    </location>
</feature>
<dbReference type="PRINTS" id="PR00619">
    <property type="entry name" value="GATAZNFINGER"/>
</dbReference>
<accession>A0A818QU19</accession>
<dbReference type="CDD" id="cd00202">
    <property type="entry name" value="ZnF_GATA"/>
    <property type="match status" value="2"/>
</dbReference>
<dbReference type="Pfam" id="PF00320">
    <property type="entry name" value="GATA"/>
    <property type="match status" value="2"/>
</dbReference>
<reference evidence="14" key="1">
    <citation type="submission" date="2021-02" db="EMBL/GenBank/DDBJ databases">
        <authorList>
            <person name="Nowell W R."/>
        </authorList>
    </citation>
    <scope>NUCLEOTIDE SEQUENCE</scope>
</reference>
<evidence type="ECO:0000256" key="6">
    <source>
        <dbReference type="ARBA" id="ARBA00023125"/>
    </source>
</evidence>
<feature type="domain" description="GATA-type" evidence="11">
    <location>
        <begin position="280"/>
        <end position="335"/>
    </location>
</feature>
<sequence>MSSAWTPIDEKSLSTRIIKNENADDEDNSSLSNTSGTTSSSTNSRISLRNALQHKEQQQQQQQQQQVTIYSEQPSSTTTVTNINTVSSNDLQQEQYPSTNESPSFPSQFQQQGQLSYAETVAYYGDDIVNGVDHLQQHHHSQNYSHLQQPLYSPPTPNNHHQQSISSPRFNLHHTSQSDYRHTSYDEANRYVTSASTRRTSTSPNNPIYENGVNQGWTSNETQSYYGLPNTYVQTSAANLNDLTFLQQTQLTNNTDQIQFWNDNPTVGPYIQCIDGYYDTTDGRECVNCGAISTPLWRRDGTGHYLCNACGLFHKINGSNRPLPRLPRRPEDEDRPRTSTIETGLPVGDPVCLPNVSSLTNVYSHHHPIHPNQIYHSSTTQSSRRNNTSKALSSLALGNPDSHYTPYPTMKTNTNNGNDTTNSQTQLPSFHRTQSDDIAVSSLNNTSTNTVHKQALTGARRSGLQCANCQTQNTTLWRRNSDGEPVCNACGLYFKLHQIARPMNMVKPGIQTRRRKPKSNNGNNSGVNPNSKSKHNKHITTTTSIKEPAPCASEPTLDYGLATTHIGRQGTYHHEYNSVRNELFPQHPHSHLGHHRHHPYATTLEQHHRFSSQQPTLLQYQQQQQSDMTSVVFDAELCAREIVSSPLSSTGSSNVVNGEEHHSTVLPTIATAAATTDSQP</sequence>
<feature type="compositionally biased region" description="Polar residues" evidence="10">
    <location>
        <begin position="646"/>
        <end position="656"/>
    </location>
</feature>
<evidence type="ECO:0000256" key="1">
    <source>
        <dbReference type="ARBA" id="ARBA00004123"/>
    </source>
</evidence>
<dbReference type="EMBL" id="CAJOBE010000391">
    <property type="protein sequence ID" value="CAF3633433.1"/>
    <property type="molecule type" value="Genomic_DNA"/>
</dbReference>
<protein>
    <recommendedName>
        <fullName evidence="11">GATA-type domain-containing protein</fullName>
    </recommendedName>
</protein>
<name>A0A818QU19_9BILA</name>
<organism evidence="14 15">
    <name type="scientific">Rotaria sordida</name>
    <dbReference type="NCBI Taxonomy" id="392033"/>
    <lineage>
        <taxon>Eukaryota</taxon>
        <taxon>Metazoa</taxon>
        <taxon>Spiralia</taxon>
        <taxon>Gnathifera</taxon>
        <taxon>Rotifera</taxon>
        <taxon>Eurotatoria</taxon>
        <taxon>Bdelloidea</taxon>
        <taxon>Philodinida</taxon>
        <taxon>Philodinidae</taxon>
        <taxon>Rotaria</taxon>
    </lineage>
</organism>
<feature type="domain" description="GATA-type" evidence="11">
    <location>
        <begin position="460"/>
        <end position="513"/>
    </location>
</feature>
<comment type="subcellular location">
    <subcellularLocation>
        <location evidence="1">Nucleus</location>
    </subcellularLocation>
</comment>
<dbReference type="PANTHER" id="PTHR10071">
    <property type="entry name" value="TRANSCRIPTION FACTOR GATA FAMILY MEMBER"/>
    <property type="match status" value="1"/>
</dbReference>
<feature type="region of interest" description="Disordered" evidence="10">
    <location>
        <begin position="19"/>
        <end position="113"/>
    </location>
</feature>
<evidence type="ECO:0000313" key="15">
    <source>
        <dbReference type="Proteomes" id="UP000663823"/>
    </source>
</evidence>
<dbReference type="InterPro" id="IPR000679">
    <property type="entry name" value="Znf_GATA"/>
</dbReference>
<keyword evidence="6" id="KW-0238">DNA-binding</keyword>
<evidence type="ECO:0000256" key="7">
    <source>
        <dbReference type="ARBA" id="ARBA00023163"/>
    </source>
</evidence>
<dbReference type="GO" id="GO:0000978">
    <property type="term" value="F:RNA polymerase II cis-regulatory region sequence-specific DNA binding"/>
    <property type="evidence" value="ECO:0007669"/>
    <property type="project" value="TreeGrafter"/>
</dbReference>
<feature type="compositionally biased region" description="Low complexity" evidence="10">
    <location>
        <begin position="75"/>
        <end position="89"/>
    </location>
</feature>
<dbReference type="PROSITE" id="PS50114">
    <property type="entry name" value="GATA_ZN_FINGER_2"/>
    <property type="match status" value="2"/>
</dbReference>
<evidence type="ECO:0000256" key="2">
    <source>
        <dbReference type="ARBA" id="ARBA00022723"/>
    </source>
</evidence>
<evidence type="ECO:0000256" key="4">
    <source>
        <dbReference type="ARBA" id="ARBA00022833"/>
    </source>
</evidence>
<dbReference type="FunFam" id="3.30.50.10:FF:000032">
    <property type="entry name" value="Transcription factor GATA-3"/>
    <property type="match status" value="1"/>
</dbReference>
<dbReference type="SMART" id="SM00401">
    <property type="entry name" value="ZnF_GATA"/>
    <property type="match status" value="2"/>
</dbReference>
<feature type="compositionally biased region" description="Polar residues" evidence="10">
    <location>
        <begin position="204"/>
        <end position="216"/>
    </location>
</feature>
<dbReference type="GO" id="GO:0008270">
    <property type="term" value="F:zinc ion binding"/>
    <property type="evidence" value="ECO:0007669"/>
    <property type="project" value="UniProtKB-KW"/>
</dbReference>
<proteinExistence type="predicted"/>
<comment type="caution">
    <text evidence="14">The sequence shown here is derived from an EMBL/GenBank/DDBJ whole genome shotgun (WGS) entry which is preliminary data.</text>
</comment>
<dbReference type="GO" id="GO:0005634">
    <property type="term" value="C:nucleus"/>
    <property type="evidence" value="ECO:0007669"/>
    <property type="project" value="UniProtKB-SubCell"/>
</dbReference>
<dbReference type="Proteomes" id="UP000663823">
    <property type="component" value="Unassembled WGS sequence"/>
</dbReference>
<dbReference type="Gene3D" id="3.30.50.10">
    <property type="entry name" value="Erythroid Transcription Factor GATA-1, subunit A"/>
    <property type="match status" value="2"/>
</dbReference>
<keyword evidence="5" id="KW-0805">Transcription regulation</keyword>
<feature type="compositionally biased region" description="Polar residues" evidence="10">
    <location>
        <begin position="142"/>
        <end position="151"/>
    </location>
</feature>
<evidence type="ECO:0000313" key="14">
    <source>
        <dbReference type="EMBL" id="CAF3643803.1"/>
    </source>
</evidence>
<feature type="compositionally biased region" description="Basic and acidic residues" evidence="10">
    <location>
        <begin position="179"/>
        <end position="189"/>
    </location>
</feature>
<feature type="region of interest" description="Disordered" evidence="10">
    <location>
        <begin position="511"/>
        <end position="551"/>
    </location>
</feature>
<evidence type="ECO:0000256" key="5">
    <source>
        <dbReference type="ARBA" id="ARBA00023015"/>
    </source>
</evidence>
<dbReference type="SUPFAM" id="SSF57716">
    <property type="entry name" value="Glucocorticoid receptor-like (DNA-binding domain)"/>
    <property type="match status" value="2"/>
</dbReference>
<keyword evidence="8" id="KW-0539">Nucleus</keyword>
<evidence type="ECO:0000256" key="8">
    <source>
        <dbReference type="ARBA" id="ARBA00023242"/>
    </source>
</evidence>
<dbReference type="AlphaFoldDB" id="A0A818QU19"/>
<dbReference type="GO" id="GO:0045165">
    <property type="term" value="P:cell fate commitment"/>
    <property type="evidence" value="ECO:0007669"/>
    <property type="project" value="TreeGrafter"/>
</dbReference>
<feature type="compositionally biased region" description="Low complexity" evidence="10">
    <location>
        <begin position="29"/>
        <end position="50"/>
    </location>
</feature>
<dbReference type="EMBL" id="CAJOAX010000743">
    <property type="protein sequence ID" value="CAF3643803.1"/>
    <property type="molecule type" value="Genomic_DNA"/>
</dbReference>
<feature type="compositionally biased region" description="Low complexity" evidence="10">
    <location>
        <begin position="193"/>
        <end position="203"/>
    </location>
</feature>
<keyword evidence="2" id="KW-0479">Metal-binding</keyword>
<evidence type="ECO:0000313" key="12">
    <source>
        <dbReference type="EMBL" id="CAF0961650.1"/>
    </source>
</evidence>
<dbReference type="GO" id="GO:0045944">
    <property type="term" value="P:positive regulation of transcription by RNA polymerase II"/>
    <property type="evidence" value="ECO:0007669"/>
    <property type="project" value="TreeGrafter"/>
</dbReference>
<evidence type="ECO:0000256" key="9">
    <source>
        <dbReference type="PROSITE-ProRule" id="PRU00094"/>
    </source>
</evidence>
<evidence type="ECO:0000256" key="3">
    <source>
        <dbReference type="ARBA" id="ARBA00022771"/>
    </source>
</evidence>
<dbReference type="PANTHER" id="PTHR10071:SF337">
    <property type="entry name" value="GATA-BINDING FACTOR A"/>
    <property type="match status" value="1"/>
</dbReference>
<evidence type="ECO:0000259" key="11">
    <source>
        <dbReference type="PROSITE" id="PS50114"/>
    </source>
</evidence>
<dbReference type="GO" id="GO:0000981">
    <property type="term" value="F:DNA-binding transcription factor activity, RNA polymerase II-specific"/>
    <property type="evidence" value="ECO:0007669"/>
    <property type="project" value="TreeGrafter"/>
</dbReference>
<dbReference type="InterPro" id="IPR013088">
    <property type="entry name" value="Znf_NHR/GATA"/>
</dbReference>
<dbReference type="Proteomes" id="UP000663874">
    <property type="component" value="Unassembled WGS sequence"/>
</dbReference>
<keyword evidence="3 9" id="KW-0863">Zinc-finger</keyword>
<feature type="compositionally biased region" description="Low complexity" evidence="10">
    <location>
        <begin position="519"/>
        <end position="531"/>
    </location>
</feature>
<feature type="compositionally biased region" description="Basic and acidic residues" evidence="10">
    <location>
        <begin position="328"/>
        <end position="337"/>
    </location>
</feature>
<evidence type="ECO:0000313" key="13">
    <source>
        <dbReference type="EMBL" id="CAF3633433.1"/>
    </source>
</evidence>
<feature type="region of interest" description="Disordered" evidence="10">
    <location>
        <begin position="320"/>
        <end position="346"/>
    </location>
</feature>
<feature type="compositionally biased region" description="Low complexity" evidence="10">
    <location>
        <begin position="102"/>
        <end position="112"/>
    </location>
</feature>
<dbReference type="EMBL" id="CAJNOU010000331">
    <property type="protein sequence ID" value="CAF0961650.1"/>
    <property type="molecule type" value="Genomic_DNA"/>
</dbReference>
<dbReference type="GO" id="GO:0000122">
    <property type="term" value="P:negative regulation of transcription by RNA polymerase II"/>
    <property type="evidence" value="ECO:0007669"/>
    <property type="project" value="TreeGrafter"/>
</dbReference>
<feature type="compositionally biased region" description="Polar residues" evidence="10">
    <location>
        <begin position="90"/>
        <end position="101"/>
    </location>
</feature>
<dbReference type="PROSITE" id="PS00344">
    <property type="entry name" value="GATA_ZN_FINGER_1"/>
    <property type="match status" value="2"/>
</dbReference>
<feature type="region of interest" description="Disordered" evidence="10">
    <location>
        <begin position="137"/>
        <end position="216"/>
    </location>
</feature>